<dbReference type="Pfam" id="PF00664">
    <property type="entry name" value="ABC_membrane"/>
    <property type="match status" value="1"/>
</dbReference>
<evidence type="ECO:0000313" key="11">
    <source>
        <dbReference type="EMBL" id="NSL54752.1"/>
    </source>
</evidence>
<dbReference type="InterPro" id="IPR036640">
    <property type="entry name" value="ABC1_TM_sf"/>
</dbReference>
<evidence type="ECO:0000256" key="4">
    <source>
        <dbReference type="ARBA" id="ARBA00022741"/>
    </source>
</evidence>
<keyword evidence="3 8" id="KW-0812">Transmembrane</keyword>
<keyword evidence="6 8" id="KW-1133">Transmembrane helix</keyword>
<dbReference type="InterPro" id="IPR003593">
    <property type="entry name" value="AAA+_ATPase"/>
</dbReference>
<evidence type="ECO:0000256" key="1">
    <source>
        <dbReference type="ARBA" id="ARBA00004651"/>
    </source>
</evidence>
<feature type="transmembrane region" description="Helical" evidence="8">
    <location>
        <begin position="163"/>
        <end position="190"/>
    </location>
</feature>
<protein>
    <submittedName>
        <fullName evidence="11">ABC transporter ATP-binding protein</fullName>
    </submittedName>
</protein>
<dbReference type="PROSITE" id="PS50893">
    <property type="entry name" value="ABC_TRANSPORTER_2"/>
    <property type="match status" value="1"/>
</dbReference>
<evidence type="ECO:0000256" key="6">
    <source>
        <dbReference type="ARBA" id="ARBA00022989"/>
    </source>
</evidence>
<evidence type="ECO:0000256" key="8">
    <source>
        <dbReference type="SAM" id="Phobius"/>
    </source>
</evidence>
<feature type="domain" description="ABC transporter" evidence="9">
    <location>
        <begin position="351"/>
        <end position="584"/>
    </location>
</feature>
<dbReference type="PROSITE" id="PS50929">
    <property type="entry name" value="ABC_TM1F"/>
    <property type="match status" value="1"/>
</dbReference>
<dbReference type="SMART" id="SM00382">
    <property type="entry name" value="AAA"/>
    <property type="match status" value="1"/>
</dbReference>
<dbReference type="Proteomes" id="UP000778523">
    <property type="component" value="Unassembled WGS sequence"/>
</dbReference>
<name>A0ABX2IEE7_9RHOO</name>
<evidence type="ECO:0000256" key="3">
    <source>
        <dbReference type="ARBA" id="ARBA00022692"/>
    </source>
</evidence>
<keyword evidence="4" id="KW-0547">Nucleotide-binding</keyword>
<evidence type="ECO:0000259" key="10">
    <source>
        <dbReference type="PROSITE" id="PS50929"/>
    </source>
</evidence>
<comment type="caution">
    <text evidence="11">The sequence shown here is derived from an EMBL/GenBank/DDBJ whole genome shotgun (WGS) entry which is preliminary data.</text>
</comment>
<dbReference type="InterPro" id="IPR011527">
    <property type="entry name" value="ABC1_TM_dom"/>
</dbReference>
<evidence type="ECO:0000259" key="9">
    <source>
        <dbReference type="PROSITE" id="PS50893"/>
    </source>
</evidence>
<gene>
    <name evidence="11" type="ORF">HJ583_006930</name>
</gene>
<dbReference type="InterPro" id="IPR017871">
    <property type="entry name" value="ABC_transporter-like_CS"/>
</dbReference>
<dbReference type="EMBL" id="JABCSC020000001">
    <property type="protein sequence ID" value="NSL54752.1"/>
    <property type="molecule type" value="Genomic_DNA"/>
</dbReference>
<dbReference type="SUPFAM" id="SSF52540">
    <property type="entry name" value="P-loop containing nucleoside triphosphate hydrolases"/>
    <property type="match status" value="1"/>
</dbReference>
<dbReference type="CDD" id="cd03228">
    <property type="entry name" value="ABCC_MRP_Like"/>
    <property type="match status" value="1"/>
</dbReference>
<keyword evidence="12" id="KW-1185">Reference proteome</keyword>
<feature type="transmembrane region" description="Helical" evidence="8">
    <location>
        <begin position="270"/>
        <end position="297"/>
    </location>
</feature>
<organism evidence="11 12">
    <name type="scientific">Uliginosibacterium aquaticum</name>
    <dbReference type="NCBI Taxonomy" id="2731212"/>
    <lineage>
        <taxon>Bacteria</taxon>
        <taxon>Pseudomonadati</taxon>
        <taxon>Pseudomonadota</taxon>
        <taxon>Betaproteobacteria</taxon>
        <taxon>Rhodocyclales</taxon>
        <taxon>Zoogloeaceae</taxon>
        <taxon>Uliginosibacterium</taxon>
    </lineage>
</organism>
<dbReference type="InterPro" id="IPR003439">
    <property type="entry name" value="ABC_transporter-like_ATP-bd"/>
</dbReference>
<reference evidence="11 12" key="1">
    <citation type="submission" date="2020-06" db="EMBL/GenBank/DDBJ databases">
        <title>Draft genome of Uliginosibacterium sp. IMCC34675.</title>
        <authorList>
            <person name="Song J."/>
        </authorList>
    </citation>
    <scope>NUCLEOTIDE SEQUENCE [LARGE SCALE GENOMIC DNA]</scope>
    <source>
        <strain evidence="11 12">IMCC34675</strain>
    </source>
</reference>
<comment type="subcellular location">
    <subcellularLocation>
        <location evidence="1">Cell membrane</location>
        <topology evidence="1">Multi-pass membrane protein</topology>
    </subcellularLocation>
</comment>
<dbReference type="Pfam" id="PF00005">
    <property type="entry name" value="ABC_tran"/>
    <property type="match status" value="1"/>
</dbReference>
<dbReference type="PANTHER" id="PTHR24221:SF654">
    <property type="entry name" value="ATP-BINDING CASSETTE SUB-FAMILY B MEMBER 6"/>
    <property type="match status" value="1"/>
</dbReference>
<keyword evidence="7 8" id="KW-0472">Membrane</keyword>
<dbReference type="Gene3D" id="1.20.1560.10">
    <property type="entry name" value="ABC transporter type 1, transmembrane domain"/>
    <property type="match status" value="1"/>
</dbReference>
<dbReference type="Gene3D" id="3.40.50.300">
    <property type="entry name" value="P-loop containing nucleotide triphosphate hydrolases"/>
    <property type="match status" value="1"/>
</dbReference>
<dbReference type="GO" id="GO:0005524">
    <property type="term" value="F:ATP binding"/>
    <property type="evidence" value="ECO:0007669"/>
    <property type="project" value="UniProtKB-KW"/>
</dbReference>
<sequence length="588" mass="64514">MPIDTHLPSIPSRNPFRFVADSMLFFLAEDRRSYLTHMPLVLVTETGELLQPFLNGVLISWLMAHQPGESLLPLSLLILALASSRGVIAWFRLRSKRILGQLALNCRYRARVWGFERLVGFSMHWHHQESSGNKVQRLITGADAVRDWGNFHNEIAAPLSSMLGVVVACAFISPYFILFVAYFVAGMFLIEHVYDKKIARLSHQINSGHEHACAALVEGASSMLTIKASGAGDMVNQVLAGKEARARSLGHQRVALNASKAMSFHVHTGLAFGVFLTALSWAALREVIAIGFIVTYIQYFNSLRASTNAFTDRFQAMLERYAELTRLMPLFASQRAEPARLALFPADWQQLEVCQLSYCWGDKPALRDISFTLARGERIGITGASGSGKSSLIKLILGLYEPASGSIELDALPLAAICQDELEQYVAVVLQDVELFNVSLRDNITLLREPDPALLARVCAAADLGGLLSRLPQAWDTPLGERGHTLSGGERQRVGIARALYRQPAILILDEATSALDDATEDRVMRGILASLPAEASLLAIAHRTRSLRGMARILHLEHGALMSDERRPFGAAVSEAGSKLTAQTLPG</sequence>
<dbReference type="RefSeq" id="WP_170021201.1">
    <property type="nucleotide sequence ID" value="NZ_JABCSC020000001.1"/>
</dbReference>
<evidence type="ECO:0000256" key="7">
    <source>
        <dbReference type="ARBA" id="ARBA00023136"/>
    </source>
</evidence>
<keyword evidence="2" id="KW-1003">Cell membrane</keyword>
<dbReference type="InterPro" id="IPR027417">
    <property type="entry name" value="P-loop_NTPase"/>
</dbReference>
<evidence type="ECO:0000256" key="5">
    <source>
        <dbReference type="ARBA" id="ARBA00022840"/>
    </source>
</evidence>
<proteinExistence type="predicted"/>
<dbReference type="PROSITE" id="PS00211">
    <property type="entry name" value="ABC_TRANSPORTER_1"/>
    <property type="match status" value="1"/>
</dbReference>
<dbReference type="InterPro" id="IPR039421">
    <property type="entry name" value="Type_1_exporter"/>
</dbReference>
<evidence type="ECO:0000256" key="2">
    <source>
        <dbReference type="ARBA" id="ARBA00022475"/>
    </source>
</evidence>
<dbReference type="PANTHER" id="PTHR24221">
    <property type="entry name" value="ATP-BINDING CASSETTE SUB-FAMILY B"/>
    <property type="match status" value="1"/>
</dbReference>
<feature type="domain" description="ABC transmembrane type-1" evidence="10">
    <location>
        <begin position="40"/>
        <end position="319"/>
    </location>
</feature>
<accession>A0ABX2IEE7</accession>
<keyword evidence="5 11" id="KW-0067">ATP-binding</keyword>
<dbReference type="SUPFAM" id="SSF90123">
    <property type="entry name" value="ABC transporter transmembrane region"/>
    <property type="match status" value="1"/>
</dbReference>
<evidence type="ECO:0000313" key="12">
    <source>
        <dbReference type="Proteomes" id="UP000778523"/>
    </source>
</evidence>